<name>A0A1I1GLU1_9RHOB</name>
<dbReference type="InterPro" id="IPR023393">
    <property type="entry name" value="START-like_dom_sf"/>
</dbReference>
<evidence type="ECO:0000259" key="2">
    <source>
        <dbReference type="Pfam" id="PF08327"/>
    </source>
</evidence>
<dbReference type="SUPFAM" id="SSF55961">
    <property type="entry name" value="Bet v1-like"/>
    <property type="match status" value="1"/>
</dbReference>
<comment type="similarity">
    <text evidence="1">Belongs to the AHA1 family.</text>
</comment>
<evidence type="ECO:0000313" key="3">
    <source>
        <dbReference type="EMBL" id="SFC10838.1"/>
    </source>
</evidence>
<sequence>MPATLTIVRKSVVVPIAPDAAFALFTEGLQTWWPVETHSMSASEGKLPLALDMEPRLGGRIRETRHDGEPMEWATLTAWEPGRRLTLDWYVGRHPSQSTELDVRFEATPEGGTDVGLEHTGFERLGPAGEASAVNYDEGWDLVLGERFTRACAGR</sequence>
<keyword evidence="4" id="KW-1185">Reference proteome</keyword>
<feature type="domain" description="Activator of Hsp90 ATPase homologue 1/2-like C-terminal" evidence="2">
    <location>
        <begin position="18"/>
        <end position="149"/>
    </location>
</feature>
<proteinExistence type="inferred from homology"/>
<dbReference type="Proteomes" id="UP000198728">
    <property type="component" value="Unassembled WGS sequence"/>
</dbReference>
<dbReference type="STRING" id="441112.SAMN04488094_102570"/>
<dbReference type="Gene3D" id="3.30.530.20">
    <property type="match status" value="1"/>
</dbReference>
<dbReference type="RefSeq" id="WP_245758759.1">
    <property type="nucleotide sequence ID" value="NZ_FOLG01000002.1"/>
</dbReference>
<evidence type="ECO:0000256" key="1">
    <source>
        <dbReference type="ARBA" id="ARBA00006817"/>
    </source>
</evidence>
<dbReference type="EMBL" id="FOLG01000002">
    <property type="protein sequence ID" value="SFC10838.1"/>
    <property type="molecule type" value="Genomic_DNA"/>
</dbReference>
<reference evidence="3 4" key="1">
    <citation type="submission" date="2016-10" db="EMBL/GenBank/DDBJ databases">
        <authorList>
            <person name="de Groot N.N."/>
        </authorList>
    </citation>
    <scope>NUCLEOTIDE SEQUENCE [LARGE SCALE GENOMIC DNA]</scope>
    <source>
        <strain evidence="3 4">DSM 19548</strain>
    </source>
</reference>
<protein>
    <submittedName>
        <fullName evidence="3">Activator of Hsp90 ATPase homolog 1-like protein</fullName>
    </submittedName>
</protein>
<dbReference type="Pfam" id="PF08327">
    <property type="entry name" value="AHSA1"/>
    <property type="match status" value="1"/>
</dbReference>
<gene>
    <name evidence="3" type="ORF">SAMN04488094_102570</name>
</gene>
<dbReference type="AlphaFoldDB" id="A0A1I1GLU1"/>
<evidence type="ECO:0000313" key="4">
    <source>
        <dbReference type="Proteomes" id="UP000198728"/>
    </source>
</evidence>
<accession>A0A1I1GLU1</accession>
<dbReference type="InterPro" id="IPR013538">
    <property type="entry name" value="ASHA1/2-like_C"/>
</dbReference>
<organism evidence="3 4">
    <name type="scientific">Tropicimonas isoalkanivorans</name>
    <dbReference type="NCBI Taxonomy" id="441112"/>
    <lineage>
        <taxon>Bacteria</taxon>
        <taxon>Pseudomonadati</taxon>
        <taxon>Pseudomonadota</taxon>
        <taxon>Alphaproteobacteria</taxon>
        <taxon>Rhodobacterales</taxon>
        <taxon>Roseobacteraceae</taxon>
        <taxon>Tropicimonas</taxon>
    </lineage>
</organism>